<dbReference type="EMBL" id="MTKT01002940">
    <property type="protein sequence ID" value="OWM76995.1"/>
    <property type="molecule type" value="Genomic_DNA"/>
</dbReference>
<dbReference type="InterPro" id="IPR056647">
    <property type="entry name" value="DUF7745"/>
</dbReference>
<evidence type="ECO:0000313" key="4">
    <source>
        <dbReference type="EMBL" id="OWM76995.1"/>
    </source>
</evidence>
<feature type="domain" description="DUF7745" evidence="3">
    <location>
        <begin position="26"/>
        <end position="366"/>
    </location>
</feature>
<evidence type="ECO:0000259" key="3">
    <source>
        <dbReference type="Pfam" id="PF24924"/>
    </source>
</evidence>
<keyword evidence="1" id="KW-0175">Coiled coil</keyword>
<accession>A0A218WW06</accession>
<name>A0A218WW06_PUNGR</name>
<gene>
    <name evidence="4" type="ORF">CDL15_Pgr011720</name>
</gene>
<organism evidence="4 5">
    <name type="scientific">Punica granatum</name>
    <name type="common">Pomegranate</name>
    <dbReference type="NCBI Taxonomy" id="22663"/>
    <lineage>
        <taxon>Eukaryota</taxon>
        <taxon>Viridiplantae</taxon>
        <taxon>Streptophyta</taxon>
        <taxon>Embryophyta</taxon>
        <taxon>Tracheophyta</taxon>
        <taxon>Spermatophyta</taxon>
        <taxon>Magnoliopsida</taxon>
        <taxon>eudicotyledons</taxon>
        <taxon>Gunneridae</taxon>
        <taxon>Pentapetalae</taxon>
        <taxon>rosids</taxon>
        <taxon>malvids</taxon>
        <taxon>Myrtales</taxon>
        <taxon>Lythraceae</taxon>
        <taxon>Punica</taxon>
    </lineage>
</organism>
<dbReference type="PANTHER" id="PTHR48200:SF1">
    <property type="entry name" value="AMINOTRANSFERASE-LIKE PLANT MOBILE DOMAIN-CONTAINING PROTEIN"/>
    <property type="match status" value="1"/>
</dbReference>
<feature type="region of interest" description="Disordered" evidence="2">
    <location>
        <begin position="396"/>
        <end position="416"/>
    </location>
</feature>
<evidence type="ECO:0000313" key="5">
    <source>
        <dbReference type="Proteomes" id="UP000197138"/>
    </source>
</evidence>
<reference evidence="5" key="1">
    <citation type="journal article" date="2017" name="Plant J.">
        <title>The pomegranate (Punica granatum L.) genome and the genomics of punicalagin biosynthesis.</title>
        <authorList>
            <person name="Qin G."/>
            <person name="Xu C."/>
            <person name="Ming R."/>
            <person name="Tang H."/>
            <person name="Guyot R."/>
            <person name="Kramer E.M."/>
            <person name="Hu Y."/>
            <person name="Yi X."/>
            <person name="Qi Y."/>
            <person name="Xu X."/>
            <person name="Gao Z."/>
            <person name="Pan H."/>
            <person name="Jian J."/>
            <person name="Tian Y."/>
            <person name="Yue Z."/>
            <person name="Xu Y."/>
        </authorList>
    </citation>
    <scope>NUCLEOTIDE SEQUENCE [LARGE SCALE GENOMIC DNA]</scope>
    <source>
        <strain evidence="5">cv. Dabenzi</strain>
    </source>
</reference>
<evidence type="ECO:0000256" key="1">
    <source>
        <dbReference type="SAM" id="Coils"/>
    </source>
</evidence>
<dbReference type="Pfam" id="PF24924">
    <property type="entry name" value="DUF7745"/>
    <property type="match status" value="1"/>
</dbReference>
<comment type="caution">
    <text evidence="4">The sequence shown here is derived from an EMBL/GenBank/DDBJ whole genome shotgun (WGS) entry which is preliminary data.</text>
</comment>
<feature type="coiled-coil region" evidence="1">
    <location>
        <begin position="417"/>
        <end position="482"/>
    </location>
</feature>
<dbReference type="Proteomes" id="UP000197138">
    <property type="component" value="Unassembled WGS sequence"/>
</dbReference>
<sequence>MSHSVACPHLERITPPLEEITQIWTTLRQIDRDYITSFIGDIPLLATRSIDWNFLEAAITFWNPDHGVFNIQGNELTPTIEEYRTLFGRTVSANDIIKPNFCTTRPTLVSRLLEVRTSHLHVELAYSGGTEIAIEKLILFIKTRACKVQGNFIRKDLCHAFLLSIFGTILFPRSRALIDAALASVVLQVAGGHGYEVALVTETIRSLDHVLKTHDRRIRGSPILLQIWLQSHAYPFGLVRPVMYFANQESIISRLLPFVRVEERKINEWMKVFREISPRSFKWRAAWMPPGPMTLKCADFNGIPLISHAGSTTYFPSRVMRQLGGLQTIPEDMARTKFEYTWREDQKFVDRQSEIEQALAAWHAIITEHPYFPEFPTQDEQDFQATEEYILHFHRWGPPAQDDTSQPANQTSPGAPSVAVRIELASLRAERDSLRRQVAEKDEQFTDRRQLQKELAQARAELQKREQELARVNIALEKSRKRAREQAHPI</sequence>
<protein>
    <recommendedName>
        <fullName evidence="3">DUF7745 domain-containing protein</fullName>
    </recommendedName>
</protein>
<evidence type="ECO:0000256" key="2">
    <source>
        <dbReference type="SAM" id="MobiDB-lite"/>
    </source>
</evidence>
<dbReference type="PANTHER" id="PTHR48200">
    <property type="entry name" value="PROTEIN, PUTATIVE-RELATED"/>
    <property type="match status" value="1"/>
</dbReference>
<proteinExistence type="predicted"/>
<feature type="compositionally biased region" description="Polar residues" evidence="2">
    <location>
        <begin position="402"/>
        <end position="414"/>
    </location>
</feature>
<dbReference type="AlphaFoldDB" id="A0A218WW06"/>